<feature type="compositionally biased region" description="Basic and acidic residues" evidence="2">
    <location>
        <begin position="202"/>
        <end position="214"/>
    </location>
</feature>
<dbReference type="PROSITE" id="PS50089">
    <property type="entry name" value="ZF_RING_2"/>
    <property type="match status" value="1"/>
</dbReference>
<evidence type="ECO:0000313" key="5">
    <source>
        <dbReference type="Proteomes" id="UP001180020"/>
    </source>
</evidence>
<gene>
    <name evidence="4" type="ORF">QJS10_CPA09g01536</name>
</gene>
<keyword evidence="1" id="KW-0479">Metal-binding</keyword>
<protein>
    <recommendedName>
        <fullName evidence="3">RING-type domain-containing protein</fullName>
    </recommendedName>
</protein>
<evidence type="ECO:0000313" key="4">
    <source>
        <dbReference type="EMBL" id="KAK1309244.1"/>
    </source>
</evidence>
<reference evidence="4" key="1">
    <citation type="journal article" date="2023" name="Nat. Commun.">
        <title>Diploid and tetraploid genomes of Acorus and the evolution of monocots.</title>
        <authorList>
            <person name="Ma L."/>
            <person name="Liu K.W."/>
            <person name="Li Z."/>
            <person name="Hsiao Y.Y."/>
            <person name="Qi Y."/>
            <person name="Fu T."/>
            <person name="Tang G.D."/>
            <person name="Zhang D."/>
            <person name="Sun W.H."/>
            <person name="Liu D.K."/>
            <person name="Li Y."/>
            <person name="Chen G.Z."/>
            <person name="Liu X.D."/>
            <person name="Liao X.Y."/>
            <person name="Jiang Y.T."/>
            <person name="Yu X."/>
            <person name="Hao Y."/>
            <person name="Huang J."/>
            <person name="Zhao X.W."/>
            <person name="Ke S."/>
            <person name="Chen Y.Y."/>
            <person name="Wu W.L."/>
            <person name="Hsu J.L."/>
            <person name="Lin Y.F."/>
            <person name="Huang M.D."/>
            <person name="Li C.Y."/>
            <person name="Huang L."/>
            <person name="Wang Z.W."/>
            <person name="Zhao X."/>
            <person name="Zhong W.Y."/>
            <person name="Peng D.H."/>
            <person name="Ahmad S."/>
            <person name="Lan S."/>
            <person name="Zhang J.S."/>
            <person name="Tsai W.C."/>
            <person name="Van de Peer Y."/>
            <person name="Liu Z.J."/>
        </authorList>
    </citation>
    <scope>NUCLEOTIDE SEQUENCE</scope>
    <source>
        <strain evidence="4">CP</strain>
    </source>
</reference>
<feature type="compositionally biased region" description="Polar residues" evidence="2">
    <location>
        <begin position="144"/>
        <end position="160"/>
    </location>
</feature>
<organism evidence="4 5">
    <name type="scientific">Acorus calamus</name>
    <name type="common">Sweet flag</name>
    <dbReference type="NCBI Taxonomy" id="4465"/>
    <lineage>
        <taxon>Eukaryota</taxon>
        <taxon>Viridiplantae</taxon>
        <taxon>Streptophyta</taxon>
        <taxon>Embryophyta</taxon>
        <taxon>Tracheophyta</taxon>
        <taxon>Spermatophyta</taxon>
        <taxon>Magnoliopsida</taxon>
        <taxon>Liliopsida</taxon>
        <taxon>Acoraceae</taxon>
        <taxon>Acorus</taxon>
    </lineage>
</organism>
<accession>A0AAV9E7F7</accession>
<dbReference type="Gene3D" id="3.30.40.10">
    <property type="entry name" value="Zinc/RING finger domain, C3HC4 (zinc finger)"/>
    <property type="match status" value="1"/>
</dbReference>
<keyword evidence="5" id="KW-1185">Reference proteome</keyword>
<evidence type="ECO:0000256" key="1">
    <source>
        <dbReference type="PROSITE-ProRule" id="PRU00175"/>
    </source>
</evidence>
<feature type="domain" description="RING-type" evidence="3">
    <location>
        <begin position="247"/>
        <end position="306"/>
    </location>
</feature>
<dbReference type="PANTHER" id="PTHR31150">
    <property type="entry name" value="EXPRESSED PROTEIN"/>
    <property type="match status" value="1"/>
</dbReference>
<reference evidence="4" key="2">
    <citation type="submission" date="2023-06" db="EMBL/GenBank/DDBJ databases">
        <authorList>
            <person name="Ma L."/>
            <person name="Liu K.-W."/>
            <person name="Li Z."/>
            <person name="Hsiao Y.-Y."/>
            <person name="Qi Y."/>
            <person name="Fu T."/>
            <person name="Tang G."/>
            <person name="Zhang D."/>
            <person name="Sun W.-H."/>
            <person name="Liu D.-K."/>
            <person name="Li Y."/>
            <person name="Chen G.-Z."/>
            <person name="Liu X.-D."/>
            <person name="Liao X.-Y."/>
            <person name="Jiang Y.-T."/>
            <person name="Yu X."/>
            <person name="Hao Y."/>
            <person name="Huang J."/>
            <person name="Zhao X.-W."/>
            <person name="Ke S."/>
            <person name="Chen Y.-Y."/>
            <person name="Wu W.-L."/>
            <person name="Hsu J.-L."/>
            <person name="Lin Y.-F."/>
            <person name="Huang M.-D."/>
            <person name="Li C.-Y."/>
            <person name="Huang L."/>
            <person name="Wang Z.-W."/>
            <person name="Zhao X."/>
            <person name="Zhong W.-Y."/>
            <person name="Peng D.-H."/>
            <person name="Ahmad S."/>
            <person name="Lan S."/>
            <person name="Zhang J.-S."/>
            <person name="Tsai W.-C."/>
            <person name="Van De Peer Y."/>
            <person name="Liu Z.-J."/>
        </authorList>
    </citation>
    <scope>NUCLEOTIDE SEQUENCE</scope>
    <source>
        <strain evidence="4">CP</strain>
        <tissue evidence="4">Leaves</tissue>
    </source>
</reference>
<dbReference type="InterPro" id="IPR001841">
    <property type="entry name" value="Znf_RING"/>
</dbReference>
<evidence type="ECO:0000256" key="2">
    <source>
        <dbReference type="SAM" id="MobiDB-lite"/>
    </source>
</evidence>
<proteinExistence type="predicted"/>
<dbReference type="SUPFAM" id="SSF57850">
    <property type="entry name" value="RING/U-box"/>
    <property type="match status" value="1"/>
</dbReference>
<keyword evidence="1" id="KW-0863">Zinc-finger</keyword>
<dbReference type="Proteomes" id="UP001180020">
    <property type="component" value="Unassembled WGS sequence"/>
</dbReference>
<name>A0AAV9E7F7_ACOCL</name>
<dbReference type="AlphaFoldDB" id="A0AAV9E7F7"/>
<dbReference type="InterPro" id="IPR013083">
    <property type="entry name" value="Znf_RING/FYVE/PHD"/>
</dbReference>
<feature type="compositionally biased region" description="Low complexity" evidence="2">
    <location>
        <begin position="217"/>
        <end position="230"/>
    </location>
</feature>
<dbReference type="EMBL" id="JAUJYO010000009">
    <property type="protein sequence ID" value="KAK1309244.1"/>
    <property type="molecule type" value="Genomic_DNA"/>
</dbReference>
<feature type="region of interest" description="Disordered" evidence="2">
    <location>
        <begin position="141"/>
        <end position="164"/>
    </location>
</feature>
<feature type="region of interest" description="Disordered" evidence="2">
    <location>
        <begin position="194"/>
        <end position="237"/>
    </location>
</feature>
<comment type="caution">
    <text evidence="4">The sequence shown here is derived from an EMBL/GenBank/DDBJ whole genome shotgun (WGS) entry which is preliminary data.</text>
</comment>
<dbReference type="PANTHER" id="PTHR31150:SF23">
    <property type="entry name" value="MANDELONITRILE LYASE-RELATED"/>
    <property type="match status" value="1"/>
</dbReference>
<evidence type="ECO:0000259" key="3">
    <source>
        <dbReference type="PROSITE" id="PS50089"/>
    </source>
</evidence>
<keyword evidence="1" id="KW-0862">Zinc</keyword>
<dbReference type="GO" id="GO:0008270">
    <property type="term" value="F:zinc ion binding"/>
    <property type="evidence" value="ECO:0007669"/>
    <property type="project" value="UniProtKB-KW"/>
</dbReference>
<sequence>MGSLCCVAARPHGSTACSRELSMVQNEPFWQTNTSFSPPLSRRWDHRFQSEVMSYESYGDGGIGSSFSSNSKESRSWVRGDDAVEHHYSASDGNLSYFDSPSDSLKVQHLMPPPLQGVNLGEYVSAASREQTTPGALTFGHATEGTSTVPYSMGSTPSHSDSSELDQTAKFCVPSRRSFSNLYSFHPKPVHPLTFPDQGFDSEAHGDTPHREAFRWSSGSSSSIDSTDVSEQLDSEPPYNLSEAPKCGLCKRFLSHKSPWSTHRIVQSGDMPITGVLQCRHVYHAECLERTTPKSQKHDPPCPICERFMEDDIVLKPRMVCKTKHVGLSRLRSPVCGQVGDCMEGAVHTSPGNNLMLYRNHRLQKNLSPKGMNTGKGRGENAKKLYLLQPMLCGRSPVFDEGAVGCSKSSAL</sequence>